<dbReference type="PIRSF" id="PIRSF000538">
    <property type="entry name" value="GlpK"/>
    <property type="match status" value="1"/>
</dbReference>
<evidence type="ECO:0000259" key="6">
    <source>
        <dbReference type="Pfam" id="PF02782"/>
    </source>
</evidence>
<dbReference type="InterPro" id="IPR050406">
    <property type="entry name" value="FGGY_Carb_Kinase"/>
</dbReference>
<dbReference type="Pfam" id="PF00370">
    <property type="entry name" value="FGGY_N"/>
    <property type="match status" value="1"/>
</dbReference>
<evidence type="ECO:0000256" key="2">
    <source>
        <dbReference type="ARBA" id="ARBA00022629"/>
    </source>
</evidence>
<dbReference type="InterPro" id="IPR018485">
    <property type="entry name" value="FGGY_C"/>
</dbReference>
<dbReference type="GO" id="GO:0016301">
    <property type="term" value="F:kinase activity"/>
    <property type="evidence" value="ECO:0007669"/>
    <property type="project" value="UniProtKB-KW"/>
</dbReference>
<comment type="similarity">
    <text evidence="1">Belongs to the FGGY kinase family.</text>
</comment>
<keyword evidence="3" id="KW-0808">Transferase</keyword>
<dbReference type="Proteomes" id="UP000199251">
    <property type="component" value="Unassembled WGS sequence"/>
</dbReference>
<dbReference type="EMBL" id="CTEE01000001">
    <property type="protein sequence ID" value="CQD06760.1"/>
    <property type="molecule type" value="Genomic_DNA"/>
</dbReference>
<gene>
    <name evidence="7" type="primary">xylB</name>
    <name evidence="7" type="ORF">BN1232_01179</name>
</gene>
<name>A0A0E4GVW9_MYCLN</name>
<dbReference type="STRING" id="141349.BN1232_01179"/>
<sequence>MTPVSRNGVTIGIDIGTTAVKAVAADADGRVTARVRIPHHVRVPAPNRLEHDADEAWRRGPLAALDQVRQLAPGPEPRAVAVSAMVPSLTAVDAAGRPLTPGLLYGDERGRVDGDQPLPALGETAEFLRWTAAEAPGAAGYWPAPAVANHALAGEAVIDFATAATSYPLFDGTGWSQAACAERGAAAVQMPRVETIGAAAGQLPGTRTVLGTGAVDALCEQMVAGADRDGEVLVMCGTTLIVWVTIPEARQVPGLWTIPHTKAPKSQIGGASNAGGLFLGWVDRVIGPGDPADDFHQVDPRRIPVWSPYIRGERTPFHDPDRRAVLDGIDLTHGPAALRRAAYEASGFVVRQLIELSGAPVSRIVASGGGTRLQPWMQAIADATGRPVEVSAVAEGAALGAAFLARMAAGLETSIADAARWVRTERIVEPDHAWATAVQDRYRRFLELGDRPSRPSESRI</sequence>
<evidence type="ECO:0000259" key="5">
    <source>
        <dbReference type="Pfam" id="PF00370"/>
    </source>
</evidence>
<keyword evidence="4 7" id="KW-0418">Kinase</keyword>
<evidence type="ECO:0000256" key="4">
    <source>
        <dbReference type="ARBA" id="ARBA00022777"/>
    </source>
</evidence>
<evidence type="ECO:0000256" key="3">
    <source>
        <dbReference type="ARBA" id="ARBA00022679"/>
    </source>
</evidence>
<evidence type="ECO:0000256" key="1">
    <source>
        <dbReference type="ARBA" id="ARBA00009156"/>
    </source>
</evidence>
<evidence type="ECO:0000313" key="8">
    <source>
        <dbReference type="Proteomes" id="UP000199251"/>
    </source>
</evidence>
<dbReference type="AlphaFoldDB" id="A0A0E4GVW9"/>
<dbReference type="GO" id="GO:0005975">
    <property type="term" value="P:carbohydrate metabolic process"/>
    <property type="evidence" value="ECO:0007669"/>
    <property type="project" value="InterPro"/>
</dbReference>
<keyword evidence="2" id="KW-0859">Xylose metabolism</keyword>
<dbReference type="InterPro" id="IPR000577">
    <property type="entry name" value="Carb_kinase_FGGY"/>
</dbReference>
<dbReference type="SUPFAM" id="SSF53067">
    <property type="entry name" value="Actin-like ATPase domain"/>
    <property type="match status" value="2"/>
</dbReference>
<feature type="domain" description="Carbohydrate kinase FGGY N-terminal" evidence="5">
    <location>
        <begin position="10"/>
        <end position="109"/>
    </location>
</feature>
<dbReference type="Gene3D" id="3.30.420.40">
    <property type="match status" value="2"/>
</dbReference>
<protein>
    <submittedName>
        <fullName evidence="7">D-xylulose kinase</fullName>
    </submittedName>
</protein>
<accession>A0A0E4GVW9</accession>
<dbReference type="InterPro" id="IPR043129">
    <property type="entry name" value="ATPase_NBD"/>
</dbReference>
<dbReference type="PANTHER" id="PTHR43095:SF5">
    <property type="entry name" value="XYLULOSE KINASE"/>
    <property type="match status" value="1"/>
</dbReference>
<dbReference type="Pfam" id="PF02782">
    <property type="entry name" value="FGGY_C"/>
    <property type="match status" value="1"/>
</dbReference>
<dbReference type="PANTHER" id="PTHR43095">
    <property type="entry name" value="SUGAR KINASE"/>
    <property type="match status" value="1"/>
</dbReference>
<evidence type="ECO:0000313" key="7">
    <source>
        <dbReference type="EMBL" id="CQD06760.1"/>
    </source>
</evidence>
<reference evidence="7 8" key="1">
    <citation type="submission" date="2015-03" db="EMBL/GenBank/DDBJ databases">
        <authorList>
            <person name="Urmite Genomes"/>
        </authorList>
    </citation>
    <scope>NUCLEOTIDE SEQUENCE [LARGE SCALE GENOMIC DNA]</scope>
    <source>
        <strain evidence="7 8">CSUR P1491</strain>
    </source>
</reference>
<keyword evidence="2" id="KW-0119">Carbohydrate metabolism</keyword>
<feature type="domain" description="Carbohydrate kinase FGGY C-terminal" evidence="6">
    <location>
        <begin position="234"/>
        <end position="409"/>
    </location>
</feature>
<organism evidence="7 8">
    <name type="scientific">Mycobacterium lentiflavum</name>
    <dbReference type="NCBI Taxonomy" id="141349"/>
    <lineage>
        <taxon>Bacteria</taxon>
        <taxon>Bacillati</taxon>
        <taxon>Actinomycetota</taxon>
        <taxon>Actinomycetes</taxon>
        <taxon>Mycobacteriales</taxon>
        <taxon>Mycobacteriaceae</taxon>
        <taxon>Mycobacterium</taxon>
        <taxon>Mycobacterium simiae complex</taxon>
    </lineage>
</organism>
<proteinExistence type="inferred from homology"/>
<dbReference type="InterPro" id="IPR018484">
    <property type="entry name" value="FGGY_N"/>
</dbReference>